<dbReference type="AlphaFoldDB" id="A0A143BLW4"/>
<organism evidence="1 2">
    <name type="scientific">Gemmatimonas phototrophica</name>
    <dbReference type="NCBI Taxonomy" id="1379270"/>
    <lineage>
        <taxon>Bacteria</taxon>
        <taxon>Pseudomonadati</taxon>
        <taxon>Gemmatimonadota</taxon>
        <taxon>Gemmatimonadia</taxon>
        <taxon>Gemmatimonadales</taxon>
        <taxon>Gemmatimonadaceae</taxon>
        <taxon>Gemmatimonas</taxon>
    </lineage>
</organism>
<reference evidence="1 2" key="2">
    <citation type="journal article" date="2016" name="Environ. Microbiol. Rep.">
        <title>Metagenomic evidence for the presence of phototrophic Gemmatimonadetes bacteria in diverse environments.</title>
        <authorList>
            <person name="Zeng Y."/>
            <person name="Baumbach J."/>
            <person name="Barbosa E.G."/>
            <person name="Azevedo V."/>
            <person name="Zhang C."/>
            <person name="Koblizek M."/>
        </authorList>
    </citation>
    <scope>NUCLEOTIDE SEQUENCE [LARGE SCALE GENOMIC DNA]</scope>
    <source>
        <strain evidence="1 2">AP64</strain>
    </source>
</reference>
<reference evidence="1 2" key="1">
    <citation type="journal article" date="2014" name="Proc. Natl. Acad. Sci. U.S.A.">
        <title>Functional type 2 photosynthetic reaction centers found in the rare bacterial phylum Gemmatimonadetes.</title>
        <authorList>
            <person name="Zeng Y."/>
            <person name="Feng F."/>
            <person name="Medova H."/>
            <person name="Dean J."/>
            <person name="Koblizek M."/>
        </authorList>
    </citation>
    <scope>NUCLEOTIDE SEQUENCE [LARGE SCALE GENOMIC DNA]</scope>
    <source>
        <strain evidence="1 2">AP64</strain>
    </source>
</reference>
<evidence type="ECO:0000313" key="2">
    <source>
        <dbReference type="Proteomes" id="UP000076404"/>
    </source>
</evidence>
<sequence>MAVGLVEAQPNSRAVSAVVTSSDHWDEALFGVIVVVIVRSSIGLMGPPSLQFRWRRLADLLVIPPHLALAIYFRTMRYETECRVAPVACQE</sequence>
<proteinExistence type="predicted"/>
<evidence type="ECO:0000313" key="1">
    <source>
        <dbReference type="EMBL" id="AMW05501.1"/>
    </source>
</evidence>
<protein>
    <submittedName>
        <fullName evidence="1">Uncharacterized protein</fullName>
    </submittedName>
</protein>
<gene>
    <name evidence="1" type="ORF">GEMMAAP_13180</name>
</gene>
<keyword evidence="2" id="KW-1185">Reference proteome</keyword>
<name>A0A143BLW4_9BACT</name>
<accession>A0A143BLW4</accession>
<dbReference type="Proteomes" id="UP000076404">
    <property type="component" value="Chromosome"/>
</dbReference>
<dbReference type="EMBL" id="CP011454">
    <property type="protein sequence ID" value="AMW05501.1"/>
    <property type="molecule type" value="Genomic_DNA"/>
</dbReference>
<dbReference type="KEGG" id="gph:GEMMAAP_13180"/>